<dbReference type="KEGG" id="ipo:Ilyop_1573"/>
<dbReference type="HOGENOM" id="CLU_053293_0_0_0"/>
<name>E3H8T8_ILYPC</name>
<evidence type="ECO:0000313" key="1">
    <source>
        <dbReference type="EMBL" id="ADO83352.1"/>
    </source>
</evidence>
<evidence type="ECO:0008006" key="3">
    <source>
        <dbReference type="Google" id="ProtNLM"/>
    </source>
</evidence>
<dbReference type="AlphaFoldDB" id="E3H8T8"/>
<protein>
    <recommendedName>
        <fullName evidence="3">SnoaL-like polyketide cyclase</fullName>
    </recommendedName>
</protein>
<dbReference type="STRING" id="572544.Ilyop_1573"/>
<organism evidence="1 2">
    <name type="scientific">Ilyobacter polytropus (strain ATCC 51220 / DSM 2926 / LMG 16218 / CuHBu1)</name>
    <dbReference type="NCBI Taxonomy" id="572544"/>
    <lineage>
        <taxon>Bacteria</taxon>
        <taxon>Fusobacteriati</taxon>
        <taxon>Fusobacteriota</taxon>
        <taxon>Fusobacteriia</taxon>
        <taxon>Fusobacteriales</taxon>
        <taxon>Fusobacteriaceae</taxon>
        <taxon>Ilyobacter</taxon>
    </lineage>
</organism>
<dbReference type="OrthoDB" id="2769928at2"/>
<dbReference type="GO" id="GO:0030638">
    <property type="term" value="P:polyketide metabolic process"/>
    <property type="evidence" value="ECO:0007669"/>
    <property type="project" value="InterPro"/>
</dbReference>
<dbReference type="eggNOG" id="COG5485">
    <property type="taxonomic scope" value="Bacteria"/>
</dbReference>
<dbReference type="PANTHER" id="PTHR38436">
    <property type="entry name" value="POLYKETIDE CYCLASE SNOAL-LIKE DOMAIN"/>
    <property type="match status" value="1"/>
</dbReference>
<dbReference type="Pfam" id="PF07366">
    <property type="entry name" value="SnoaL"/>
    <property type="match status" value="1"/>
</dbReference>
<dbReference type="Proteomes" id="UP000006875">
    <property type="component" value="Chromosome"/>
</dbReference>
<gene>
    <name evidence="1" type="ordered locus">Ilyop_1573</name>
</gene>
<dbReference type="PANTHER" id="PTHR38436:SF1">
    <property type="entry name" value="ESTER CYCLASE"/>
    <property type="match status" value="1"/>
</dbReference>
<evidence type="ECO:0000313" key="2">
    <source>
        <dbReference type="Proteomes" id="UP000006875"/>
    </source>
</evidence>
<dbReference type="InterPro" id="IPR009959">
    <property type="entry name" value="Cyclase_SnoaL-like"/>
</dbReference>
<proteinExistence type="predicted"/>
<dbReference type="SUPFAM" id="SSF54427">
    <property type="entry name" value="NTF2-like"/>
    <property type="match status" value="2"/>
</dbReference>
<reference evidence="1 2" key="1">
    <citation type="journal article" date="2010" name="Stand. Genomic Sci.">
        <title>Complete genome sequence of Ilyobacter polytropus type strain (CuHbu1).</title>
        <authorList>
            <person name="Sikorski J."/>
            <person name="Chertkov O."/>
            <person name="Lapidus A."/>
            <person name="Nolan M."/>
            <person name="Lucas S."/>
            <person name="Del Rio T.G."/>
            <person name="Tice H."/>
            <person name="Cheng J.F."/>
            <person name="Tapia R."/>
            <person name="Han C."/>
            <person name="Goodwin L."/>
            <person name="Pitluck S."/>
            <person name="Liolios K."/>
            <person name="Ivanova N."/>
            <person name="Mavromatis K."/>
            <person name="Mikhailova N."/>
            <person name="Pati A."/>
            <person name="Chen A."/>
            <person name="Palaniappan K."/>
            <person name="Land M."/>
            <person name="Hauser L."/>
            <person name="Chang Y.J."/>
            <person name="Jeffries C.D."/>
            <person name="Brambilla E."/>
            <person name="Yasawong M."/>
            <person name="Rohde M."/>
            <person name="Pukall R."/>
            <person name="Spring S."/>
            <person name="Goker M."/>
            <person name="Woyke T."/>
            <person name="Bristow J."/>
            <person name="Eisen J.A."/>
            <person name="Markowitz V."/>
            <person name="Hugenholtz P."/>
            <person name="Kyrpides N.C."/>
            <person name="Klenk H.P."/>
        </authorList>
    </citation>
    <scope>NUCLEOTIDE SEQUENCE [LARGE SCALE GENOMIC DNA]</scope>
    <source>
        <strain evidence="2">ATCC 51220 / DSM 2926 / LMG 16218 / CuHBu1</strain>
    </source>
</reference>
<accession>E3H8T8</accession>
<dbReference type="EMBL" id="CP002281">
    <property type="protein sequence ID" value="ADO83352.1"/>
    <property type="molecule type" value="Genomic_DNA"/>
</dbReference>
<dbReference type="Gene3D" id="3.10.450.50">
    <property type="match status" value="2"/>
</dbReference>
<sequence length="375" mass="43032">MQEKMNIENIIFYGDSKEVNSVRNLDYNDYKKLDSKNQDLKGFDSKYKDFVDYIIRITHNIWEEKGIGIIYDTYSNNVNMHFGSFNVSGIKSVIAGTLETLFSFPDRRLVGQDVIWSRHGERGYMSSHRIQSTATNMNDSSFGPATGKKVSFRTTVDCAVENNKIYEEWLVRDNLWIVKQLGFDPVEVAKKMANNSVLKLTSGMESMGINENMKGQLTPSLYTAKSDEIGEICLEMISKIYNYRLFNEVENYYASNAVVHYICDKDLVGHQQIQGMLISLFASFPNANFIVERITYNDREEENGFDVAVRWRLCGVHEGLGYFGKPTNKMVEILGISHLTMIDGKVVEEWMTYDGLDVYRQIHIEGIGDEVKEEN</sequence>
<dbReference type="RefSeq" id="WP_013388019.1">
    <property type="nucleotide sequence ID" value="NC_014632.1"/>
</dbReference>
<keyword evidence="2" id="KW-1185">Reference proteome</keyword>
<dbReference type="InterPro" id="IPR032710">
    <property type="entry name" value="NTF2-like_dom_sf"/>
</dbReference>